<dbReference type="EMBL" id="JBHSXS010000039">
    <property type="protein sequence ID" value="MFC6885537.1"/>
    <property type="molecule type" value="Genomic_DNA"/>
</dbReference>
<evidence type="ECO:0000313" key="5">
    <source>
        <dbReference type="EMBL" id="MFC6885537.1"/>
    </source>
</evidence>
<comment type="caution">
    <text evidence="5">The sequence shown here is derived from an EMBL/GenBank/DDBJ whole genome shotgun (WGS) entry which is preliminary data.</text>
</comment>
<dbReference type="RefSeq" id="WP_160822135.1">
    <property type="nucleotide sequence ID" value="NZ_JBHSXS010000039.1"/>
</dbReference>
<feature type="region of interest" description="Disordered" evidence="2">
    <location>
        <begin position="76"/>
        <end position="95"/>
    </location>
</feature>
<dbReference type="InterPro" id="IPR004474">
    <property type="entry name" value="LytR_CpsA_psr"/>
</dbReference>
<dbReference type="Proteomes" id="UP001596380">
    <property type="component" value="Unassembled WGS sequence"/>
</dbReference>
<keyword evidence="3" id="KW-0812">Transmembrane</keyword>
<dbReference type="PANTHER" id="PTHR33392">
    <property type="entry name" value="POLYISOPRENYL-TEICHOIC ACID--PEPTIDOGLYCAN TEICHOIC ACID TRANSFERASE TAGU"/>
    <property type="match status" value="1"/>
</dbReference>
<reference evidence="6" key="1">
    <citation type="journal article" date="2019" name="Int. J. Syst. Evol. Microbiol.">
        <title>The Global Catalogue of Microorganisms (GCM) 10K type strain sequencing project: providing services to taxonomists for standard genome sequencing and annotation.</title>
        <authorList>
            <consortium name="The Broad Institute Genomics Platform"/>
            <consortium name="The Broad Institute Genome Sequencing Center for Infectious Disease"/>
            <person name="Wu L."/>
            <person name="Ma J."/>
        </authorList>
    </citation>
    <scope>NUCLEOTIDE SEQUENCE [LARGE SCALE GENOMIC DNA]</scope>
    <source>
        <strain evidence="6">JCM 3369</strain>
    </source>
</reference>
<dbReference type="PANTHER" id="PTHR33392:SF6">
    <property type="entry name" value="POLYISOPRENYL-TEICHOIC ACID--PEPTIDOGLYCAN TEICHOIC ACID TRANSFERASE TAGU"/>
    <property type="match status" value="1"/>
</dbReference>
<dbReference type="InterPro" id="IPR050922">
    <property type="entry name" value="LytR/CpsA/Psr_CW_biosynth"/>
</dbReference>
<dbReference type="Gene3D" id="3.40.630.190">
    <property type="entry name" value="LCP protein"/>
    <property type="match status" value="1"/>
</dbReference>
<keyword evidence="6" id="KW-1185">Reference proteome</keyword>
<proteinExistence type="inferred from homology"/>
<feature type="region of interest" description="Disordered" evidence="2">
    <location>
        <begin position="11"/>
        <end position="49"/>
    </location>
</feature>
<sequence length="350" mass="36829">MDDLRMLRDLGRELEDDPPASLARQRARLADAAAGAGRAARSPGRPPRPGRWTLLGVVAAATAALILVPAVLLRGGEDRSRPGRPASGADGPDTTMNVLLIGSDARGNGEAARSDSIVLAHLPKGRGSALAASLPRDSQVRIPACRTRTGGHAPAHRGRLGEAFAIGGTACTVKTVESATGVQVDLALTVDFGGFRSMVDALGGVPFTVPQAIDDPSSGFRISAGTHRLNGAQALGYVRVRHGVGDGSDLMRVERQQRFLAALAKRAKDVQTGNPVRFLAFLKAASGSVEMAPRLDLKGLQEVARSLGRTKPGTVRYTTVKVRPDPSDLARLVWDQAAAARLFAHFKTRD</sequence>
<accession>A0ABW2CVK2</accession>
<feature type="compositionally biased region" description="Low complexity" evidence="2">
    <location>
        <begin position="19"/>
        <end position="43"/>
    </location>
</feature>
<protein>
    <submittedName>
        <fullName evidence="5">LCP family protein</fullName>
    </submittedName>
</protein>
<dbReference type="Pfam" id="PF03816">
    <property type="entry name" value="LytR_cpsA_psr"/>
    <property type="match status" value="1"/>
</dbReference>
<evidence type="ECO:0000256" key="2">
    <source>
        <dbReference type="SAM" id="MobiDB-lite"/>
    </source>
</evidence>
<name>A0ABW2CVK2_9ACTN</name>
<keyword evidence="3" id="KW-1133">Transmembrane helix</keyword>
<evidence type="ECO:0000313" key="6">
    <source>
        <dbReference type="Proteomes" id="UP001596380"/>
    </source>
</evidence>
<dbReference type="NCBIfam" id="TIGR00350">
    <property type="entry name" value="lytR_cpsA_psr"/>
    <property type="match status" value="1"/>
</dbReference>
<evidence type="ECO:0000256" key="1">
    <source>
        <dbReference type="ARBA" id="ARBA00006068"/>
    </source>
</evidence>
<evidence type="ECO:0000259" key="4">
    <source>
        <dbReference type="Pfam" id="PF03816"/>
    </source>
</evidence>
<feature type="transmembrane region" description="Helical" evidence="3">
    <location>
        <begin position="52"/>
        <end position="73"/>
    </location>
</feature>
<organism evidence="5 6">
    <name type="scientific">Actinomadura yumaensis</name>
    <dbReference type="NCBI Taxonomy" id="111807"/>
    <lineage>
        <taxon>Bacteria</taxon>
        <taxon>Bacillati</taxon>
        <taxon>Actinomycetota</taxon>
        <taxon>Actinomycetes</taxon>
        <taxon>Streptosporangiales</taxon>
        <taxon>Thermomonosporaceae</taxon>
        <taxon>Actinomadura</taxon>
    </lineage>
</organism>
<gene>
    <name evidence="5" type="ORF">ACFQKB_37660</name>
</gene>
<evidence type="ECO:0000256" key="3">
    <source>
        <dbReference type="SAM" id="Phobius"/>
    </source>
</evidence>
<feature type="domain" description="Cell envelope-related transcriptional attenuator" evidence="4">
    <location>
        <begin position="113"/>
        <end position="268"/>
    </location>
</feature>
<keyword evidence="3" id="KW-0472">Membrane</keyword>
<comment type="similarity">
    <text evidence="1">Belongs to the LytR/CpsA/Psr (LCP) family.</text>
</comment>